<feature type="transmembrane region" description="Helical" evidence="5">
    <location>
        <begin position="217"/>
        <end position="236"/>
    </location>
</feature>
<dbReference type="Proteomes" id="UP001220509">
    <property type="component" value="Chromosome"/>
</dbReference>
<accession>A0AAX3M6Q2</accession>
<evidence type="ECO:0000313" key="7">
    <source>
        <dbReference type="Proteomes" id="UP001220509"/>
    </source>
</evidence>
<dbReference type="PRINTS" id="PR01840">
    <property type="entry name" value="TATCFAMILY"/>
</dbReference>
<sequence>MDNPEKQMSLIEHIGELRRRLIVIIAVLFLGMILGLFVAQPIYQYLVAAETARNLVFHVFSFWDGIGLYMKIAMVVALLLTLPVTVYQIWAFVSPGLLDKERRAALRYVPFVFMMFLLGVLFAYYVVFPMALTFTSNVTRNMGLAETYGVVQYFTFMSNIVFPVAALFELPILIMFLTTLRILNPALLRKLRKIAYLVLVFIAIVITPPDFVSDILVAIPLLFLYELSVILSGIVYRKQQRLDAIRLDEELQKYD</sequence>
<comment type="subcellular location">
    <subcellularLocation>
        <location evidence="5">Cell membrane</location>
        <topology evidence="5">Multi-pass membrane protein</topology>
    </subcellularLocation>
    <subcellularLocation>
        <location evidence="1">Membrane</location>
        <topology evidence="1">Multi-pass membrane protein</topology>
    </subcellularLocation>
</comment>
<dbReference type="NCBIfam" id="TIGR00945">
    <property type="entry name" value="tatC"/>
    <property type="match status" value="1"/>
</dbReference>
<dbReference type="Pfam" id="PF00902">
    <property type="entry name" value="TatC"/>
    <property type="match status" value="1"/>
</dbReference>
<dbReference type="RefSeq" id="WP_273615271.1">
    <property type="nucleotide sequence ID" value="NZ_CP117416.1"/>
</dbReference>
<evidence type="ECO:0000313" key="6">
    <source>
        <dbReference type="EMBL" id="WCT57013.1"/>
    </source>
</evidence>
<keyword evidence="7" id="KW-1185">Reference proteome</keyword>
<dbReference type="GO" id="GO:0009977">
    <property type="term" value="F:proton motive force dependent protein transmembrane transporter activity"/>
    <property type="evidence" value="ECO:0007669"/>
    <property type="project" value="TreeGrafter"/>
</dbReference>
<dbReference type="PANTHER" id="PTHR30371:SF4">
    <property type="entry name" value="SEC-INDEPENDENT PROTEIN TRANSLOCASE PROTEIN TATCD"/>
    <property type="match status" value="1"/>
</dbReference>
<gene>
    <name evidence="5 6" type="primary">tatC</name>
    <name evidence="6" type="ORF">PQ456_05695</name>
</gene>
<organism evidence="6 7">
    <name type="scientific">Paenibacillus kyungheensis</name>
    <dbReference type="NCBI Taxonomy" id="1452732"/>
    <lineage>
        <taxon>Bacteria</taxon>
        <taxon>Bacillati</taxon>
        <taxon>Bacillota</taxon>
        <taxon>Bacilli</taxon>
        <taxon>Bacillales</taxon>
        <taxon>Paenibacillaceae</taxon>
        <taxon>Paenibacillus</taxon>
    </lineage>
</organism>
<comment type="similarity">
    <text evidence="5">Belongs to the TatC family.</text>
</comment>
<evidence type="ECO:0000256" key="1">
    <source>
        <dbReference type="ARBA" id="ARBA00004141"/>
    </source>
</evidence>
<name>A0AAX3M6Q2_9BACL</name>
<keyword evidence="5" id="KW-1003">Cell membrane</keyword>
<comment type="function">
    <text evidence="5">Part of the twin-arginine translocation (Tat) system that transports large folded proteins containing a characteristic twin-arginine motif in their signal peptide across membranes.</text>
</comment>
<dbReference type="HAMAP" id="MF_00902">
    <property type="entry name" value="TatC"/>
    <property type="match status" value="1"/>
</dbReference>
<evidence type="ECO:0000256" key="3">
    <source>
        <dbReference type="ARBA" id="ARBA00022989"/>
    </source>
</evidence>
<proteinExistence type="inferred from homology"/>
<keyword evidence="3 5" id="KW-1133">Transmembrane helix</keyword>
<dbReference type="PANTHER" id="PTHR30371">
    <property type="entry name" value="SEC-INDEPENDENT PROTEIN TRANSLOCASE PROTEIN TATC"/>
    <property type="match status" value="1"/>
</dbReference>
<feature type="transmembrane region" description="Helical" evidence="5">
    <location>
        <begin position="66"/>
        <end position="93"/>
    </location>
</feature>
<comment type="subunit">
    <text evidence="5">Forms a complex with TatA.</text>
</comment>
<reference evidence="6 7" key="1">
    <citation type="submission" date="2023-02" db="EMBL/GenBank/DDBJ databases">
        <title>Genome sequence of Paenibacillus kyungheensis KACC 18744.</title>
        <authorList>
            <person name="Kim S."/>
            <person name="Heo J."/>
            <person name="Kwon S.-W."/>
        </authorList>
    </citation>
    <scope>NUCLEOTIDE SEQUENCE [LARGE SCALE GENOMIC DNA]</scope>
    <source>
        <strain evidence="6 7">KACC 18744</strain>
    </source>
</reference>
<feature type="transmembrane region" description="Helical" evidence="5">
    <location>
        <begin position="21"/>
        <end position="46"/>
    </location>
</feature>
<dbReference type="EMBL" id="CP117416">
    <property type="protein sequence ID" value="WCT57013.1"/>
    <property type="molecule type" value="Genomic_DNA"/>
</dbReference>
<feature type="transmembrane region" description="Helical" evidence="5">
    <location>
        <begin position="105"/>
        <end position="127"/>
    </location>
</feature>
<protein>
    <recommendedName>
        <fullName evidence="5">Sec-independent protein translocase protein TatC</fullName>
    </recommendedName>
</protein>
<dbReference type="GO" id="GO:0065002">
    <property type="term" value="P:intracellular protein transmembrane transport"/>
    <property type="evidence" value="ECO:0007669"/>
    <property type="project" value="TreeGrafter"/>
</dbReference>
<dbReference type="InterPro" id="IPR002033">
    <property type="entry name" value="TatC"/>
</dbReference>
<keyword evidence="5" id="KW-0811">Translocation</keyword>
<keyword evidence="5" id="KW-0813">Transport</keyword>
<dbReference type="GO" id="GO:0033281">
    <property type="term" value="C:TAT protein transport complex"/>
    <property type="evidence" value="ECO:0007669"/>
    <property type="project" value="UniProtKB-UniRule"/>
</dbReference>
<dbReference type="KEGG" id="pka:PQ456_05695"/>
<keyword evidence="4 5" id="KW-0472">Membrane</keyword>
<evidence type="ECO:0000256" key="2">
    <source>
        <dbReference type="ARBA" id="ARBA00022692"/>
    </source>
</evidence>
<feature type="transmembrane region" description="Helical" evidence="5">
    <location>
        <begin position="160"/>
        <end position="182"/>
    </location>
</feature>
<dbReference type="AlphaFoldDB" id="A0AAX3M6Q2"/>
<evidence type="ECO:0000256" key="5">
    <source>
        <dbReference type="HAMAP-Rule" id="MF_00902"/>
    </source>
</evidence>
<evidence type="ECO:0000256" key="4">
    <source>
        <dbReference type="ARBA" id="ARBA00023136"/>
    </source>
</evidence>
<feature type="transmembrane region" description="Helical" evidence="5">
    <location>
        <begin position="194"/>
        <end position="211"/>
    </location>
</feature>
<keyword evidence="5" id="KW-0653">Protein transport</keyword>
<keyword evidence="2 5" id="KW-0812">Transmembrane</keyword>
<dbReference type="GO" id="GO:0043953">
    <property type="term" value="P:protein transport by the Tat complex"/>
    <property type="evidence" value="ECO:0007669"/>
    <property type="project" value="UniProtKB-UniRule"/>
</dbReference>